<dbReference type="AlphaFoldDB" id="A0A2S4UUS9"/>
<evidence type="ECO:0000313" key="3">
    <source>
        <dbReference type="Proteomes" id="UP000239156"/>
    </source>
</evidence>
<dbReference type="Proteomes" id="UP000239156">
    <property type="component" value="Unassembled WGS sequence"/>
</dbReference>
<dbReference type="VEuPathDB" id="FungiDB:PSTT_12740"/>
<dbReference type="EMBL" id="PKSL01000166">
    <property type="protein sequence ID" value="POW01043.1"/>
    <property type="molecule type" value="Genomic_DNA"/>
</dbReference>
<comment type="caution">
    <text evidence="2">The sequence shown here is derived from an EMBL/GenBank/DDBJ whole genome shotgun (WGS) entry which is preliminary data.</text>
</comment>
<reference evidence="2" key="1">
    <citation type="submission" date="2017-12" db="EMBL/GenBank/DDBJ databases">
        <title>Gene loss provides genomic basis for host adaptation in cereal stripe rust fungi.</title>
        <authorList>
            <person name="Xia C."/>
        </authorList>
    </citation>
    <scope>NUCLEOTIDE SEQUENCE [LARGE SCALE GENOMIC DNA]</scope>
    <source>
        <strain evidence="2">93-210</strain>
    </source>
</reference>
<keyword evidence="3" id="KW-1185">Reference proteome</keyword>
<dbReference type="VEuPathDB" id="FungiDB:PSHT_11158"/>
<protein>
    <submittedName>
        <fullName evidence="2">Uncharacterized protein</fullName>
    </submittedName>
</protein>
<feature type="region of interest" description="Disordered" evidence="1">
    <location>
        <begin position="100"/>
        <end position="145"/>
    </location>
</feature>
<sequence>MFQSLRIDSGGKHFQQSHKTYLHMRALERFNQMAQDNAILDDQAVSGVDVATTVLKKKGQKPPQALDTYLRGIQCLQSEYGKNDGLGRFLLHFPLYEDQDTMPVHNDETNKLLDNQDSRSLSPSDDEPEHDPMEIDGALSPNVIP</sequence>
<name>A0A2S4UUS9_9BASI</name>
<gene>
    <name evidence="2" type="ORF">PSTT_12740</name>
</gene>
<evidence type="ECO:0000313" key="2">
    <source>
        <dbReference type="EMBL" id="POW01043.1"/>
    </source>
</evidence>
<accession>A0A2S4UUS9</accession>
<organism evidence="2 3">
    <name type="scientific">Puccinia striiformis</name>
    <dbReference type="NCBI Taxonomy" id="27350"/>
    <lineage>
        <taxon>Eukaryota</taxon>
        <taxon>Fungi</taxon>
        <taxon>Dikarya</taxon>
        <taxon>Basidiomycota</taxon>
        <taxon>Pucciniomycotina</taxon>
        <taxon>Pucciniomycetes</taxon>
        <taxon>Pucciniales</taxon>
        <taxon>Pucciniaceae</taxon>
        <taxon>Puccinia</taxon>
    </lineage>
</organism>
<proteinExistence type="predicted"/>
<evidence type="ECO:0000256" key="1">
    <source>
        <dbReference type="SAM" id="MobiDB-lite"/>
    </source>
</evidence>
<feature type="compositionally biased region" description="Basic and acidic residues" evidence="1">
    <location>
        <begin position="105"/>
        <end position="117"/>
    </location>
</feature>